<feature type="compositionally biased region" description="Low complexity" evidence="8">
    <location>
        <begin position="188"/>
        <end position="209"/>
    </location>
</feature>
<evidence type="ECO:0000256" key="3">
    <source>
        <dbReference type="ARBA" id="ARBA00004496"/>
    </source>
</evidence>
<dbReference type="Pfam" id="PF14474">
    <property type="entry name" value="RTC4"/>
    <property type="match status" value="1"/>
</dbReference>
<feature type="compositionally biased region" description="Basic and acidic residues" evidence="8">
    <location>
        <begin position="232"/>
        <end position="259"/>
    </location>
</feature>
<dbReference type="AlphaFoldDB" id="A0A8H6DVV4"/>
<protein>
    <recommendedName>
        <fullName evidence="5">Restriction of telomere capping protein 4</fullName>
    </recommendedName>
</protein>
<evidence type="ECO:0000256" key="2">
    <source>
        <dbReference type="ARBA" id="ARBA00004123"/>
    </source>
</evidence>
<feature type="region of interest" description="Disordered" evidence="8">
    <location>
        <begin position="1"/>
        <end position="259"/>
    </location>
</feature>
<evidence type="ECO:0000256" key="8">
    <source>
        <dbReference type="SAM" id="MobiDB-lite"/>
    </source>
</evidence>
<evidence type="ECO:0000313" key="11">
    <source>
        <dbReference type="Proteomes" id="UP000624244"/>
    </source>
</evidence>
<comment type="subcellular location">
    <subcellularLocation>
        <location evidence="3">Cytoplasm</location>
    </subcellularLocation>
    <subcellularLocation>
        <location evidence="2">Nucleus</location>
    </subcellularLocation>
</comment>
<organism evidence="10 11">
    <name type="scientific">Cochliobolus sativus</name>
    <name type="common">Common root rot and spot blotch fungus</name>
    <name type="synonym">Bipolaris sorokiniana</name>
    <dbReference type="NCBI Taxonomy" id="45130"/>
    <lineage>
        <taxon>Eukaryota</taxon>
        <taxon>Fungi</taxon>
        <taxon>Dikarya</taxon>
        <taxon>Ascomycota</taxon>
        <taxon>Pezizomycotina</taxon>
        <taxon>Dothideomycetes</taxon>
        <taxon>Pleosporomycetidae</taxon>
        <taxon>Pleosporales</taxon>
        <taxon>Pleosporineae</taxon>
        <taxon>Pleosporaceae</taxon>
        <taxon>Bipolaris</taxon>
    </lineage>
</organism>
<dbReference type="EMBL" id="WNKQ01000008">
    <property type="protein sequence ID" value="KAF5849854.1"/>
    <property type="molecule type" value="Genomic_DNA"/>
</dbReference>
<dbReference type="PANTHER" id="PTHR41391">
    <property type="entry name" value="RESTRICTION OF TELOMERE CAPPING PROTEIN 4"/>
    <property type="match status" value="1"/>
</dbReference>
<evidence type="ECO:0000256" key="4">
    <source>
        <dbReference type="ARBA" id="ARBA00009461"/>
    </source>
</evidence>
<evidence type="ECO:0000256" key="1">
    <source>
        <dbReference type="ARBA" id="ARBA00002738"/>
    </source>
</evidence>
<dbReference type="GO" id="GO:0005737">
    <property type="term" value="C:cytoplasm"/>
    <property type="evidence" value="ECO:0007669"/>
    <property type="project" value="UniProtKB-SubCell"/>
</dbReference>
<proteinExistence type="inferred from homology"/>
<comment type="caution">
    <text evidence="10">The sequence shown here is derived from an EMBL/GenBank/DDBJ whole genome shotgun (WGS) entry which is preliminary data.</text>
</comment>
<feature type="compositionally biased region" description="Polar residues" evidence="8">
    <location>
        <begin position="128"/>
        <end position="139"/>
    </location>
</feature>
<evidence type="ECO:0000256" key="6">
    <source>
        <dbReference type="ARBA" id="ARBA00022490"/>
    </source>
</evidence>
<evidence type="ECO:0000256" key="7">
    <source>
        <dbReference type="ARBA" id="ARBA00023242"/>
    </source>
</evidence>
<feature type="compositionally biased region" description="Acidic residues" evidence="8">
    <location>
        <begin position="210"/>
        <end position="231"/>
    </location>
</feature>
<dbReference type="GO" id="GO:0005634">
    <property type="term" value="C:nucleus"/>
    <property type="evidence" value="ECO:0007669"/>
    <property type="project" value="UniProtKB-SubCell"/>
</dbReference>
<evidence type="ECO:0000313" key="10">
    <source>
        <dbReference type="EMBL" id="KAF5849854.1"/>
    </source>
</evidence>
<dbReference type="PANTHER" id="PTHR41391:SF1">
    <property type="entry name" value="RESTRICTION OF TELOMERE CAPPING PROTEIN 4"/>
    <property type="match status" value="1"/>
</dbReference>
<feature type="compositionally biased region" description="Basic and acidic residues" evidence="8">
    <location>
        <begin position="21"/>
        <end position="46"/>
    </location>
</feature>
<name>A0A8H6DVV4_COCSA</name>
<dbReference type="InterPro" id="IPR028094">
    <property type="entry name" value="RTC4_C"/>
</dbReference>
<dbReference type="InterPro" id="IPR039024">
    <property type="entry name" value="RTC4"/>
</dbReference>
<gene>
    <name evidence="10" type="ORF">GGP41_005338</name>
</gene>
<evidence type="ECO:0000259" key="9">
    <source>
        <dbReference type="SMART" id="SM01312"/>
    </source>
</evidence>
<keyword evidence="6" id="KW-0963">Cytoplasm</keyword>
<evidence type="ECO:0000256" key="5">
    <source>
        <dbReference type="ARBA" id="ARBA00015162"/>
    </source>
</evidence>
<accession>A0A8H6DVV4</accession>
<dbReference type="Proteomes" id="UP000624244">
    <property type="component" value="Unassembled WGS sequence"/>
</dbReference>
<comment type="similarity">
    <text evidence="4">Belongs to the RTC4 family.</text>
</comment>
<comment type="function">
    <text evidence="1">May be involved in a process influencing telomere capping.</text>
</comment>
<dbReference type="SMART" id="SM01312">
    <property type="entry name" value="RTC4"/>
    <property type="match status" value="1"/>
</dbReference>
<feature type="domain" description="Restriction of telomere capping protein 4 C-terminal" evidence="9">
    <location>
        <begin position="402"/>
        <end position="534"/>
    </location>
</feature>
<sequence length="550" mass="60942">MAGLTRKNVHPLLRSVNGKRHATDDDHEEPAGKRRADNKTFPAKEQEEIDINADPLTSDDELRAPPPRPAKSSKPTMPAPRNVDTELKRPQRKPAKKNASIRAPTRGAFKNSQELKVGDGQTEDKENTLASSQVSTSDGLIQWGMEHVSQKNNKNAKGYGSKTKNIHVPAPKNFGKGPSKPAVRTYGSASQSKSKQPSQDSNSDSSVSMLDDDELQELAEELGEPNLSDDDDLRRVDSKATSKKAKDKDTGAVPYDDKKLSEVLNSISEQPMSEKLKKAAKSAQLLKQLNSWKENNDPPSSQPDSSAAQDHLNEVSNYIEHLPEIEEEGTRCPLCSHPVSPSDYWTFWTSKPKTVKHKSAFCHLHKKLSAQQAYTSAGYPLINWALLPRRLKSHKFTLRQILLNERPSPHRSRYEPVALTGKAASIPSKRTDLSPSHQAELEAYALDDRAAYPGYYGPHGRRLITENILDLLKDDIKGCGDAVVQASGVAVFVQQVMVPEAAVLLIMEDCGVGWEEAEGVREETYEMGVLVNEEIEDEVVAEESEEEEEY</sequence>
<keyword evidence="7" id="KW-0539">Nucleus</keyword>
<reference evidence="10" key="1">
    <citation type="submission" date="2019-11" db="EMBL/GenBank/DDBJ databases">
        <title>Bipolaris sorokiniana Genome sequencing.</title>
        <authorList>
            <person name="Wang H."/>
        </authorList>
    </citation>
    <scope>NUCLEOTIDE SEQUENCE</scope>
</reference>